<proteinExistence type="predicted"/>
<gene>
    <name evidence="1" type="ORF">RSSSTS7063_00296</name>
</gene>
<dbReference type="Proteomes" id="UP000408482">
    <property type="component" value="Unassembled WGS sequence"/>
</dbReference>
<dbReference type="EMBL" id="CABHNW010000129">
    <property type="protein sequence ID" value="VUX39702.1"/>
    <property type="molecule type" value="Genomic_DNA"/>
</dbReference>
<organism evidence="1 2">
    <name type="scientific">Blautia luti</name>
    <dbReference type="NCBI Taxonomy" id="89014"/>
    <lineage>
        <taxon>Bacteria</taxon>
        <taxon>Bacillati</taxon>
        <taxon>Bacillota</taxon>
        <taxon>Clostridia</taxon>
        <taxon>Lachnospirales</taxon>
        <taxon>Lachnospiraceae</taxon>
        <taxon>Blautia</taxon>
    </lineage>
</organism>
<evidence type="ECO:0000313" key="1">
    <source>
        <dbReference type="EMBL" id="VUX39702.1"/>
    </source>
</evidence>
<dbReference type="AlphaFoldDB" id="A0A564W6S6"/>
<name>A0A564W6S6_9FIRM</name>
<accession>A0A564W6S6</accession>
<sequence length="54" mass="6230">MRAQGQLYQNLTEEFSSEDVEIMNIGDSQRARRIIDGTQEGRNILTILEQKGYL</sequence>
<reference evidence="1 2" key="1">
    <citation type="submission" date="2019-07" db="EMBL/GenBank/DDBJ databases">
        <authorList>
            <person name="Hibberd C M."/>
            <person name="Gehrig L. J."/>
            <person name="Chang H.-W."/>
            <person name="Venkatesh S."/>
        </authorList>
    </citation>
    <scope>NUCLEOTIDE SEQUENCE [LARGE SCALE GENOMIC DNA]</scope>
    <source>
        <strain evidence="1">Blautia_luti_SSTS_Bg7063</strain>
    </source>
</reference>
<evidence type="ECO:0000313" key="2">
    <source>
        <dbReference type="Proteomes" id="UP000408482"/>
    </source>
</evidence>
<keyword evidence="2" id="KW-1185">Reference proteome</keyword>
<protein>
    <submittedName>
        <fullName evidence="1">Uncharacterized protein</fullName>
    </submittedName>
</protein>